<dbReference type="OrthoDB" id="10061678at2759"/>
<reference evidence="1" key="1">
    <citation type="submission" date="2021-03" db="EMBL/GenBank/DDBJ databases">
        <authorList>
            <person name="Bekaert M."/>
        </authorList>
    </citation>
    <scope>NUCLEOTIDE SEQUENCE</scope>
</reference>
<protein>
    <submittedName>
        <fullName evidence="1">Uncharacterized protein</fullName>
    </submittedName>
</protein>
<gene>
    <name evidence="1" type="ORF">MEDL_49728</name>
</gene>
<dbReference type="AlphaFoldDB" id="A0A8S3TTU1"/>
<name>A0A8S3TTU1_MYTED</name>
<keyword evidence="2" id="KW-1185">Reference proteome</keyword>
<evidence type="ECO:0000313" key="2">
    <source>
        <dbReference type="Proteomes" id="UP000683360"/>
    </source>
</evidence>
<dbReference type="Proteomes" id="UP000683360">
    <property type="component" value="Unassembled WGS sequence"/>
</dbReference>
<evidence type="ECO:0000313" key="1">
    <source>
        <dbReference type="EMBL" id="CAG2237268.1"/>
    </source>
</evidence>
<proteinExistence type="predicted"/>
<sequence length="303" mass="34739">MTSSRLNFEIPARMTEENYNDLTGLSKKQFGDLLGYMSIVKSSGVRSVRTCLGVYLTNLRVGLSDKILGTVFGLKISQIKSSEIQFSTSKFMGIWLRCLFNLYDKREKQLITNEANLTRVVTYCRWVVESTNARLKQFHFFKKVVSNTMISNIGDLVKITGGILKKYKRPLVSNPENEEVAKKMLGRSVLENSLQTYVEENNLIRRRTVYLPINAINFTKLTKEMIRDISLGIYQLKKAPGYTREHLSVSGNYESLFCKESETLLQVKIQSIHSKSTIHALWIDYNVDSKACIWTVLNMQSWG</sequence>
<comment type="caution">
    <text evidence="1">The sequence shown here is derived from an EMBL/GenBank/DDBJ whole genome shotgun (WGS) entry which is preliminary data.</text>
</comment>
<accession>A0A8S3TTU1</accession>
<dbReference type="EMBL" id="CAJPWZ010002382">
    <property type="protein sequence ID" value="CAG2237268.1"/>
    <property type="molecule type" value="Genomic_DNA"/>
</dbReference>
<organism evidence="1 2">
    <name type="scientific">Mytilus edulis</name>
    <name type="common">Blue mussel</name>
    <dbReference type="NCBI Taxonomy" id="6550"/>
    <lineage>
        <taxon>Eukaryota</taxon>
        <taxon>Metazoa</taxon>
        <taxon>Spiralia</taxon>
        <taxon>Lophotrochozoa</taxon>
        <taxon>Mollusca</taxon>
        <taxon>Bivalvia</taxon>
        <taxon>Autobranchia</taxon>
        <taxon>Pteriomorphia</taxon>
        <taxon>Mytilida</taxon>
        <taxon>Mytiloidea</taxon>
        <taxon>Mytilidae</taxon>
        <taxon>Mytilinae</taxon>
        <taxon>Mytilus</taxon>
    </lineage>
</organism>